<protein>
    <recommendedName>
        <fullName evidence="2">DUF218 domain-containing protein</fullName>
    </recommendedName>
</protein>
<dbReference type="InterPro" id="IPR051599">
    <property type="entry name" value="Cell_Envelope_Assoc"/>
</dbReference>
<dbReference type="GO" id="GO:0000270">
    <property type="term" value="P:peptidoglycan metabolic process"/>
    <property type="evidence" value="ECO:0007669"/>
    <property type="project" value="TreeGrafter"/>
</dbReference>
<keyword evidence="1" id="KW-0812">Transmembrane</keyword>
<dbReference type="Gene3D" id="3.40.50.620">
    <property type="entry name" value="HUPs"/>
    <property type="match status" value="1"/>
</dbReference>
<evidence type="ECO:0000313" key="4">
    <source>
        <dbReference type="Proteomes" id="UP000006062"/>
    </source>
</evidence>
<dbReference type="CDD" id="cd06259">
    <property type="entry name" value="YdcF-like"/>
    <property type="match status" value="1"/>
</dbReference>
<keyword evidence="1" id="KW-1133">Transmembrane helix</keyword>
<gene>
    <name evidence="3" type="ordered locus">Thivi_1989</name>
</gene>
<name>I3YAC9_THIV6</name>
<dbReference type="HOGENOM" id="CLU_053514_3_0_6"/>
<feature type="transmembrane region" description="Helical" evidence="1">
    <location>
        <begin position="6"/>
        <end position="27"/>
    </location>
</feature>
<dbReference type="GO" id="GO:0043164">
    <property type="term" value="P:Gram-negative-bacterium-type cell wall biogenesis"/>
    <property type="evidence" value="ECO:0007669"/>
    <property type="project" value="TreeGrafter"/>
</dbReference>
<evidence type="ECO:0000256" key="1">
    <source>
        <dbReference type="SAM" id="Phobius"/>
    </source>
</evidence>
<dbReference type="PANTHER" id="PTHR30336">
    <property type="entry name" value="INNER MEMBRANE PROTEIN, PROBABLE PERMEASE"/>
    <property type="match status" value="1"/>
</dbReference>
<reference evidence="3 4" key="1">
    <citation type="submission" date="2012-06" db="EMBL/GenBank/DDBJ databases">
        <title>Complete sequence of Thiocystis violascens DSM 198.</title>
        <authorList>
            <consortium name="US DOE Joint Genome Institute"/>
            <person name="Lucas S."/>
            <person name="Han J."/>
            <person name="Lapidus A."/>
            <person name="Cheng J.-F."/>
            <person name="Goodwin L."/>
            <person name="Pitluck S."/>
            <person name="Peters L."/>
            <person name="Ovchinnikova G."/>
            <person name="Teshima H."/>
            <person name="Detter J.C."/>
            <person name="Han C."/>
            <person name="Tapia R."/>
            <person name="Land M."/>
            <person name="Hauser L."/>
            <person name="Kyrpides N."/>
            <person name="Ivanova N."/>
            <person name="Pagani I."/>
            <person name="Vogl K."/>
            <person name="Liu Z."/>
            <person name="Frigaard N.-U."/>
            <person name="Bryant D."/>
            <person name="Woyke T."/>
        </authorList>
    </citation>
    <scope>NUCLEOTIDE SEQUENCE [LARGE SCALE GENOMIC DNA]</scope>
    <source>
        <strain evidence="4">ATCC 17096 / DSM 198 / 6111</strain>
    </source>
</reference>
<dbReference type="InterPro" id="IPR003848">
    <property type="entry name" value="DUF218"/>
</dbReference>
<keyword evidence="1" id="KW-0472">Membrane</keyword>
<dbReference type="AlphaFoldDB" id="I3YAC9"/>
<dbReference type="GO" id="GO:0005886">
    <property type="term" value="C:plasma membrane"/>
    <property type="evidence" value="ECO:0007669"/>
    <property type="project" value="TreeGrafter"/>
</dbReference>
<dbReference type="Pfam" id="PF02698">
    <property type="entry name" value="DUF218"/>
    <property type="match status" value="1"/>
</dbReference>
<keyword evidence="4" id="KW-1185">Reference proteome</keyword>
<sequence>MVYSVLKSLLLPPGILIVMLIAAFFLVRGVLGRLLLFTAVTVLTLMSLSPVGTRLMEPLERYSALGTPATPFPSTAQAIVILSAGRVTGAPEYGGDTLDDASLRRVRYGAKVARTTGLPLYVTGGAQPGEYPPMGVLMANLLREDYGAVVAGVESESRTSWENAAYTAPLLSRDGIAHILLVSDAWHLPRAVEAFESAGLTVTPAPTAFAHHPGWETELTLRDWLPSASAFKLSYLAIHEHLGRVWYQIRTWKQGPPQVTQAAPRLQQTSPNQ</sequence>
<dbReference type="STRING" id="765911.Thivi_1989"/>
<feature type="transmembrane region" description="Helical" evidence="1">
    <location>
        <begin position="34"/>
        <end position="52"/>
    </location>
</feature>
<dbReference type="RefSeq" id="WP_014778404.1">
    <property type="nucleotide sequence ID" value="NC_018012.1"/>
</dbReference>
<dbReference type="InterPro" id="IPR014729">
    <property type="entry name" value="Rossmann-like_a/b/a_fold"/>
</dbReference>
<dbReference type="eggNOG" id="COG1434">
    <property type="taxonomic scope" value="Bacteria"/>
</dbReference>
<evidence type="ECO:0000313" key="3">
    <source>
        <dbReference type="EMBL" id="AFL73947.1"/>
    </source>
</evidence>
<dbReference type="KEGG" id="tvi:Thivi_1989"/>
<dbReference type="Proteomes" id="UP000006062">
    <property type="component" value="Chromosome"/>
</dbReference>
<dbReference type="PANTHER" id="PTHR30336:SF4">
    <property type="entry name" value="ENVELOPE BIOGENESIS FACTOR ELYC"/>
    <property type="match status" value="1"/>
</dbReference>
<organism evidence="3 4">
    <name type="scientific">Thiocystis violascens (strain ATCC 17096 / DSM 198 / 6111)</name>
    <name type="common">Chromatium violascens</name>
    <dbReference type="NCBI Taxonomy" id="765911"/>
    <lineage>
        <taxon>Bacteria</taxon>
        <taxon>Pseudomonadati</taxon>
        <taxon>Pseudomonadota</taxon>
        <taxon>Gammaproteobacteria</taxon>
        <taxon>Chromatiales</taxon>
        <taxon>Chromatiaceae</taxon>
        <taxon>Thiocystis</taxon>
    </lineage>
</organism>
<proteinExistence type="predicted"/>
<dbReference type="EMBL" id="CP003154">
    <property type="protein sequence ID" value="AFL73947.1"/>
    <property type="molecule type" value="Genomic_DNA"/>
</dbReference>
<accession>I3YAC9</accession>
<evidence type="ECO:0000259" key="2">
    <source>
        <dbReference type="Pfam" id="PF02698"/>
    </source>
</evidence>
<feature type="domain" description="DUF218" evidence="2">
    <location>
        <begin position="77"/>
        <end position="243"/>
    </location>
</feature>